<protein>
    <submittedName>
        <fullName evidence="2">Uncharacterized protein</fullName>
    </submittedName>
</protein>
<sequence length="57" mass="6835">MLWMKTFENIGRQVGDLRLTEIENTPDIQGRLNREDSVELLRFWKANKELIPLDEDF</sequence>
<keyword evidence="1" id="KW-1185">Reference proteome</keyword>
<accession>A0A914LIE1</accession>
<proteinExistence type="predicted"/>
<reference evidence="2" key="1">
    <citation type="submission" date="2022-11" db="UniProtKB">
        <authorList>
            <consortium name="WormBaseParasite"/>
        </authorList>
    </citation>
    <scope>IDENTIFICATION</scope>
</reference>
<organism evidence="1 2">
    <name type="scientific">Meloidogyne incognita</name>
    <name type="common">Southern root-knot nematode worm</name>
    <name type="synonym">Oxyuris incognita</name>
    <dbReference type="NCBI Taxonomy" id="6306"/>
    <lineage>
        <taxon>Eukaryota</taxon>
        <taxon>Metazoa</taxon>
        <taxon>Ecdysozoa</taxon>
        <taxon>Nematoda</taxon>
        <taxon>Chromadorea</taxon>
        <taxon>Rhabditida</taxon>
        <taxon>Tylenchina</taxon>
        <taxon>Tylenchomorpha</taxon>
        <taxon>Tylenchoidea</taxon>
        <taxon>Meloidogynidae</taxon>
        <taxon>Meloidogyninae</taxon>
        <taxon>Meloidogyne</taxon>
        <taxon>Meloidogyne incognita group</taxon>
    </lineage>
</organism>
<dbReference type="AlphaFoldDB" id="A0A914LIE1"/>
<name>A0A914LIE1_MELIC</name>
<dbReference type="Proteomes" id="UP000887563">
    <property type="component" value="Unplaced"/>
</dbReference>
<evidence type="ECO:0000313" key="2">
    <source>
        <dbReference type="WBParaSite" id="Minc3s00551g14153"/>
    </source>
</evidence>
<evidence type="ECO:0000313" key="1">
    <source>
        <dbReference type="Proteomes" id="UP000887563"/>
    </source>
</evidence>
<dbReference type="WBParaSite" id="Minc3s00551g14153">
    <property type="protein sequence ID" value="Minc3s00551g14153"/>
    <property type="gene ID" value="Minc3s00551g14153"/>
</dbReference>